<keyword evidence="6 8" id="KW-0067">ATP-binding</keyword>
<keyword evidence="3 8" id="KW-0547">Nucleotide-binding</keyword>
<dbReference type="InterPro" id="IPR010075">
    <property type="entry name" value="PRibForGlyAmidine_synth_PurQ"/>
</dbReference>
<protein>
    <recommendedName>
        <fullName evidence="8">Phosphoribosylformylglycinamidine synthase subunit PurQ</fullName>
        <shortName evidence="8">FGAM synthase</shortName>
        <ecNumber evidence="8">6.3.5.3</ecNumber>
    </recommendedName>
    <alternativeName>
        <fullName evidence="8">Formylglycinamide ribonucleotide amidotransferase subunit I</fullName>
        <shortName evidence="8">FGAR amidotransferase I</shortName>
        <shortName evidence="8">FGAR-AT I</shortName>
    </alternativeName>
    <alternativeName>
        <fullName evidence="8">Glutaminase PurQ</fullName>
        <ecNumber evidence="8">3.5.1.2</ecNumber>
    </alternativeName>
    <alternativeName>
        <fullName evidence="8">Phosphoribosylformylglycinamidine synthase subunit I</fullName>
    </alternativeName>
</protein>
<dbReference type="UniPathway" id="UPA00074">
    <property type="reaction ID" value="UER00128"/>
</dbReference>
<evidence type="ECO:0000256" key="6">
    <source>
        <dbReference type="ARBA" id="ARBA00022840"/>
    </source>
</evidence>
<dbReference type="AlphaFoldDB" id="A0A410P6E4"/>
<dbReference type="CDD" id="cd01740">
    <property type="entry name" value="GATase1_FGAR_AT"/>
    <property type="match status" value="1"/>
</dbReference>
<keyword evidence="4 8" id="KW-0658">Purine biosynthesis</keyword>
<proteinExistence type="inferred from homology"/>
<dbReference type="SUPFAM" id="SSF52317">
    <property type="entry name" value="Class I glutamine amidotransferase-like"/>
    <property type="match status" value="1"/>
</dbReference>
<dbReference type="GO" id="GO:0006189">
    <property type="term" value="P:'de novo' IMP biosynthetic process"/>
    <property type="evidence" value="ECO:0007669"/>
    <property type="project" value="UniProtKB-UniRule"/>
</dbReference>
<reference evidence="9 10" key="1">
    <citation type="submission" date="2017-01" db="EMBL/GenBank/DDBJ databases">
        <title>First insights into the biology of 'candidatus Vampirococcus archaeovorus'.</title>
        <authorList>
            <person name="Kizina J."/>
            <person name="Jordan S."/>
            <person name="Stueber K."/>
            <person name="Reinhardt R."/>
            <person name="Harder J."/>
        </authorList>
    </citation>
    <scope>NUCLEOTIDE SEQUENCE [LARGE SCALE GENOMIC DNA]</scope>
    <source>
        <strain evidence="9 10">LiM</strain>
    </source>
</reference>
<dbReference type="KEGG" id="vai:BU251_07245"/>
<keyword evidence="2 8" id="KW-0436">Ligase</keyword>
<keyword evidence="7 8" id="KW-0315">Glutamine amidotransferase</keyword>
<dbReference type="RefSeq" id="WP_128700355.1">
    <property type="nucleotide sequence ID" value="NZ_CP019384.1"/>
</dbReference>
<evidence type="ECO:0000256" key="3">
    <source>
        <dbReference type="ARBA" id="ARBA00022741"/>
    </source>
</evidence>
<dbReference type="EC" id="3.5.1.2" evidence="8"/>
<dbReference type="GO" id="GO:0004642">
    <property type="term" value="F:phosphoribosylformylglycinamidine synthase activity"/>
    <property type="evidence" value="ECO:0007669"/>
    <property type="project" value="UniProtKB-UniRule"/>
</dbReference>
<comment type="subunit">
    <text evidence="8">Part of the FGAM synthase complex composed of 1 PurL, 1 PurQ and 2 PurS subunits.</text>
</comment>
<evidence type="ECO:0000256" key="1">
    <source>
        <dbReference type="ARBA" id="ARBA00022490"/>
    </source>
</evidence>
<dbReference type="OrthoDB" id="9804441at2"/>
<dbReference type="PROSITE" id="PS51273">
    <property type="entry name" value="GATASE_TYPE_1"/>
    <property type="match status" value="1"/>
</dbReference>
<dbReference type="EMBL" id="CP019384">
    <property type="protein sequence ID" value="QAT17524.1"/>
    <property type="molecule type" value="Genomic_DNA"/>
</dbReference>
<feature type="active site" description="Nucleophile" evidence="8">
    <location>
        <position position="96"/>
    </location>
</feature>
<evidence type="ECO:0000256" key="7">
    <source>
        <dbReference type="ARBA" id="ARBA00022962"/>
    </source>
</evidence>
<dbReference type="NCBIfam" id="TIGR01737">
    <property type="entry name" value="FGAM_synth_I"/>
    <property type="match status" value="1"/>
</dbReference>
<feature type="active site" evidence="8">
    <location>
        <position position="223"/>
    </location>
</feature>
<keyword evidence="1 8" id="KW-0963">Cytoplasm</keyword>
<keyword evidence="10" id="KW-1185">Reference proteome</keyword>
<evidence type="ECO:0000256" key="2">
    <source>
        <dbReference type="ARBA" id="ARBA00022598"/>
    </source>
</evidence>
<dbReference type="InterPro" id="IPR029062">
    <property type="entry name" value="Class_I_gatase-like"/>
</dbReference>
<dbReference type="PANTHER" id="PTHR10099">
    <property type="entry name" value="PHOSPHORIBOSYLFORMYLGLYCINAMIDINE SYNTHASE"/>
    <property type="match status" value="1"/>
</dbReference>
<evidence type="ECO:0000256" key="8">
    <source>
        <dbReference type="HAMAP-Rule" id="MF_00421"/>
    </source>
</evidence>
<comment type="subcellular location">
    <subcellularLocation>
        <location evidence="8">Cytoplasm</location>
    </subcellularLocation>
</comment>
<comment type="pathway">
    <text evidence="8">Purine metabolism; IMP biosynthesis via de novo pathway; 5-amino-1-(5-phospho-D-ribosyl)imidazole from N(2)-formyl-N(1)-(5-phospho-D-ribosyl)glycinamide: step 1/2.</text>
</comment>
<evidence type="ECO:0000256" key="4">
    <source>
        <dbReference type="ARBA" id="ARBA00022755"/>
    </source>
</evidence>
<feature type="active site" evidence="8">
    <location>
        <position position="221"/>
    </location>
</feature>
<dbReference type="PANTHER" id="PTHR10099:SF1">
    <property type="entry name" value="PHOSPHORIBOSYLFORMYLGLYCINAMIDINE SYNTHASE"/>
    <property type="match status" value="1"/>
</dbReference>
<comment type="function">
    <text evidence="8">Part of the phosphoribosylformylglycinamidine synthase complex involved in the purines biosynthetic pathway. Catalyzes the ATP-dependent conversion of formylglycinamide ribonucleotide (FGAR) and glutamine to yield formylglycinamidine ribonucleotide (FGAM) and glutamate. The FGAM synthase complex is composed of three subunits. PurQ produces an ammonia molecule by converting glutamine to glutamate. PurL transfers the ammonia molecule to FGAR to form FGAM in an ATP-dependent manner. PurS interacts with PurQ and PurL and is thought to assist in the transfer of the ammonia molecule from PurQ to PurL.</text>
</comment>
<dbReference type="PIRSF" id="PIRSF001586">
    <property type="entry name" value="FGAM_synth_I"/>
    <property type="match status" value="1"/>
</dbReference>
<organism evidence="9 10">
    <name type="scientific">Velamenicoccus archaeovorus</name>
    <dbReference type="NCBI Taxonomy" id="1930593"/>
    <lineage>
        <taxon>Bacteria</taxon>
        <taxon>Pseudomonadati</taxon>
        <taxon>Candidatus Omnitrophota</taxon>
        <taxon>Candidatus Velamenicoccus</taxon>
    </lineage>
</organism>
<evidence type="ECO:0000313" key="9">
    <source>
        <dbReference type="EMBL" id="QAT17524.1"/>
    </source>
</evidence>
<name>A0A410P6E4_VELA1</name>
<dbReference type="Gene3D" id="3.40.50.880">
    <property type="match status" value="1"/>
</dbReference>
<dbReference type="HAMAP" id="MF_00421">
    <property type="entry name" value="PurQ"/>
    <property type="match status" value="1"/>
</dbReference>
<accession>A0A410P6E4</accession>
<sequence length="257" mass="28549">MVKPKVLILKTAGTNCDLETAFAFETAGAAPEAVHINELARGERRLADFQILAISGGFSYGDDISAGKILANELKYKLFDDLRAFIQRERLIIGICNGFQVLVKAGLLPGHAACAQEATLAPNDCGVFQDKWVHLKVEESRCVWTRGCPEVIYLPIAHGEGKFIPKSEEILTRLRENRQVVFRYGDDKGKTGDYPVNPNGSIDAIAGICDETGRVFGLMPHPERHLISLQHPRWTRLGTKRHGDGFQIFLNAVNYFK</sequence>
<dbReference type="GO" id="GO:0005737">
    <property type="term" value="C:cytoplasm"/>
    <property type="evidence" value="ECO:0007669"/>
    <property type="project" value="UniProtKB-SubCell"/>
</dbReference>
<dbReference type="EC" id="6.3.5.3" evidence="8"/>
<dbReference type="GO" id="GO:0005524">
    <property type="term" value="F:ATP binding"/>
    <property type="evidence" value="ECO:0007669"/>
    <property type="project" value="UniProtKB-KW"/>
</dbReference>
<gene>
    <name evidence="8" type="primary">purQ</name>
    <name evidence="9" type="ORF">BU251_07245</name>
</gene>
<evidence type="ECO:0000313" key="10">
    <source>
        <dbReference type="Proteomes" id="UP000287243"/>
    </source>
</evidence>
<comment type="catalytic activity">
    <reaction evidence="8">
        <text>N(2)-formyl-N(1)-(5-phospho-beta-D-ribosyl)glycinamide + L-glutamine + ATP + H2O = 2-formamido-N(1)-(5-O-phospho-beta-D-ribosyl)acetamidine + L-glutamate + ADP + phosphate + H(+)</text>
        <dbReference type="Rhea" id="RHEA:17129"/>
        <dbReference type="ChEBI" id="CHEBI:15377"/>
        <dbReference type="ChEBI" id="CHEBI:15378"/>
        <dbReference type="ChEBI" id="CHEBI:29985"/>
        <dbReference type="ChEBI" id="CHEBI:30616"/>
        <dbReference type="ChEBI" id="CHEBI:43474"/>
        <dbReference type="ChEBI" id="CHEBI:58359"/>
        <dbReference type="ChEBI" id="CHEBI:147286"/>
        <dbReference type="ChEBI" id="CHEBI:147287"/>
        <dbReference type="ChEBI" id="CHEBI:456216"/>
        <dbReference type="EC" id="6.3.5.3"/>
    </reaction>
</comment>
<dbReference type="Pfam" id="PF13507">
    <property type="entry name" value="GATase_5"/>
    <property type="match status" value="1"/>
</dbReference>
<keyword evidence="5 8" id="KW-0378">Hydrolase</keyword>
<comment type="catalytic activity">
    <reaction evidence="8">
        <text>L-glutamine + H2O = L-glutamate + NH4(+)</text>
        <dbReference type="Rhea" id="RHEA:15889"/>
        <dbReference type="ChEBI" id="CHEBI:15377"/>
        <dbReference type="ChEBI" id="CHEBI:28938"/>
        <dbReference type="ChEBI" id="CHEBI:29985"/>
        <dbReference type="ChEBI" id="CHEBI:58359"/>
        <dbReference type="EC" id="3.5.1.2"/>
    </reaction>
</comment>
<dbReference type="Proteomes" id="UP000287243">
    <property type="component" value="Chromosome"/>
</dbReference>
<evidence type="ECO:0000256" key="5">
    <source>
        <dbReference type="ARBA" id="ARBA00022801"/>
    </source>
</evidence>
<dbReference type="GO" id="GO:0004359">
    <property type="term" value="F:glutaminase activity"/>
    <property type="evidence" value="ECO:0007669"/>
    <property type="project" value="UniProtKB-EC"/>
</dbReference>
<dbReference type="SMART" id="SM01211">
    <property type="entry name" value="GATase_5"/>
    <property type="match status" value="1"/>
</dbReference>